<organism evidence="1">
    <name type="scientific">uncultured Desulfovibrio sp</name>
    <dbReference type="NCBI Taxonomy" id="167968"/>
    <lineage>
        <taxon>Bacteria</taxon>
        <taxon>Pseudomonadati</taxon>
        <taxon>Thermodesulfobacteriota</taxon>
        <taxon>Desulfovibrionia</taxon>
        <taxon>Desulfovibrionales</taxon>
        <taxon>Desulfovibrionaceae</taxon>
        <taxon>Desulfovibrio</taxon>
        <taxon>environmental samples</taxon>
    </lineage>
</organism>
<accession>A0A212LC87</accession>
<sequence>MHGNFNWIHVFPPMIVMFLCT</sequence>
<name>A0A212LC87_9BACT</name>
<dbReference type="EMBL" id="FMJC01000002">
    <property type="protein sequence ID" value="SCM74979.1"/>
    <property type="molecule type" value="Genomic_DNA"/>
</dbReference>
<protein>
    <submittedName>
        <fullName evidence="1">Uncharacterized protein</fullName>
    </submittedName>
</protein>
<proteinExistence type="predicted"/>
<gene>
    <name evidence="1" type="ORF">KL86DES1_22273</name>
</gene>
<dbReference type="AlphaFoldDB" id="A0A212LC87"/>
<reference evidence="1" key="1">
    <citation type="submission" date="2016-08" db="EMBL/GenBank/DDBJ databases">
        <authorList>
            <person name="Seilhamer J.J."/>
        </authorList>
    </citation>
    <scope>NUCLEOTIDE SEQUENCE</scope>
    <source>
        <strain evidence="1">86-1</strain>
    </source>
</reference>
<evidence type="ECO:0000313" key="1">
    <source>
        <dbReference type="EMBL" id="SCM74979.1"/>
    </source>
</evidence>